<feature type="compositionally biased region" description="Low complexity" evidence="1">
    <location>
        <begin position="375"/>
        <end position="449"/>
    </location>
</feature>
<evidence type="ECO:0000313" key="3">
    <source>
        <dbReference type="EMBL" id="KAG6946174.1"/>
    </source>
</evidence>
<proteinExistence type="predicted"/>
<dbReference type="AlphaFoldDB" id="A0A8T1TQV5"/>
<dbReference type="Proteomes" id="UP000688947">
    <property type="component" value="Unassembled WGS sequence"/>
</dbReference>
<organism evidence="3 4">
    <name type="scientific">Phytophthora cactorum</name>
    <dbReference type="NCBI Taxonomy" id="29920"/>
    <lineage>
        <taxon>Eukaryota</taxon>
        <taxon>Sar</taxon>
        <taxon>Stramenopiles</taxon>
        <taxon>Oomycota</taxon>
        <taxon>Peronosporomycetes</taxon>
        <taxon>Peronosporales</taxon>
        <taxon>Peronosporaceae</taxon>
        <taxon>Phytophthora</taxon>
    </lineage>
</organism>
<feature type="region of interest" description="Disordered" evidence="1">
    <location>
        <begin position="367"/>
        <end position="471"/>
    </location>
</feature>
<evidence type="ECO:0000256" key="2">
    <source>
        <dbReference type="SAM" id="Phobius"/>
    </source>
</evidence>
<dbReference type="VEuPathDB" id="FungiDB:PC110_g20059"/>
<sequence length="643" mass="68500">LTSASIVEVSKYESDYESFIASGNQLNNPESDASCNDQSSTLQNFFDAEPAPFAGTCFSSDEVKYNLDKLKNNPFSTVHNIKRPVQELEKDLNDQCSWCCSKSIALKEKYTEYTCPSSGTQPTTACVGLTTSTCGMDACVKATGSDIAQATIKLTDDVQEGSRKVVNELGKDPNTDVANAIHHSLPCTSYDQTGNTPECHYNIKLSDVLDIGPQSGGGPGFVTDLPLNSEKPSDYVFWRVKSGSKDWATWDPKNDAELTFKASSTTVNVEAWTACGQIASIEIVIKLYLHRTLTCDKFAEMWTPLVSKVYGEDTYCNVPGSDFSLFNLDYDYGVIIPPGVGEEYERLKGTYKNVKCEIHNVNAANGNVISNTTPTSNGNDVNANSNTSNGNGANVNTDTVTTGNGNGNSNTATTSSTAVPSNGNGNANSNTATTGTSNTATNSNTATTGNGNGNGNGNSNTATTSTASTNSNGNGKKMALLSFYASVAGPSQQHSITCFHSFTITDCDKPKLEPGVDEEEVCAYDCADNEKPGVNEACGGTVVSSNGAKTFVKTTPKETCCDACDPDLDCVAFGSTDVKRCQTSSVYQEILFAEEQMMFTTETTTTMMLLGASAMVAVVALVVVKRRSSHAHETEDAYYPLLD</sequence>
<gene>
    <name evidence="3" type="ORF">JG687_00016869</name>
</gene>
<reference evidence="3" key="1">
    <citation type="submission" date="2021-01" db="EMBL/GenBank/DDBJ databases">
        <title>Phytophthora aleatoria, a newly-described species from Pinus radiata is distinct from Phytophthora cactorum isolates based on comparative genomics.</title>
        <authorList>
            <person name="Mcdougal R."/>
            <person name="Panda P."/>
            <person name="Williams N."/>
            <person name="Studholme D.J."/>
        </authorList>
    </citation>
    <scope>NUCLEOTIDE SEQUENCE</scope>
    <source>
        <strain evidence="3">NZFS 3830</strain>
    </source>
</reference>
<keyword evidence="2" id="KW-0472">Membrane</keyword>
<comment type="caution">
    <text evidence="3">The sequence shown here is derived from an EMBL/GenBank/DDBJ whole genome shotgun (WGS) entry which is preliminary data.</text>
</comment>
<keyword evidence="2" id="KW-0812">Transmembrane</keyword>
<evidence type="ECO:0000256" key="1">
    <source>
        <dbReference type="SAM" id="MobiDB-lite"/>
    </source>
</evidence>
<accession>A0A8T1TQV5</accession>
<feature type="transmembrane region" description="Helical" evidence="2">
    <location>
        <begin position="606"/>
        <end position="624"/>
    </location>
</feature>
<keyword evidence="2" id="KW-1133">Transmembrane helix</keyword>
<evidence type="ECO:0000313" key="4">
    <source>
        <dbReference type="Proteomes" id="UP000688947"/>
    </source>
</evidence>
<protein>
    <submittedName>
        <fullName evidence="3">Uncharacterized protein</fullName>
    </submittedName>
</protein>
<dbReference type="EMBL" id="JAENGZ010001803">
    <property type="protein sequence ID" value="KAG6946174.1"/>
    <property type="molecule type" value="Genomic_DNA"/>
</dbReference>
<dbReference type="OrthoDB" id="123104at2759"/>
<feature type="compositionally biased region" description="Low complexity" evidence="1">
    <location>
        <begin position="457"/>
        <end position="471"/>
    </location>
</feature>
<name>A0A8T1TQV5_9STRA</name>
<feature type="non-terminal residue" evidence="3">
    <location>
        <position position="643"/>
    </location>
</feature>